<dbReference type="InterPro" id="IPR000462">
    <property type="entry name" value="CDP-OH_P_trans"/>
</dbReference>
<keyword evidence="4" id="KW-0472">Membrane</keyword>
<comment type="similarity">
    <text evidence="2">Belongs to the CDP-alcohol phosphatidyltransferase class-I family.</text>
</comment>
<keyword evidence="4" id="KW-1133">Transmembrane helix</keyword>
<dbReference type="Gene3D" id="1.20.120.1760">
    <property type="match status" value="1"/>
</dbReference>
<evidence type="ECO:0000256" key="3">
    <source>
        <dbReference type="SAM" id="MobiDB-lite"/>
    </source>
</evidence>
<dbReference type="GO" id="GO:0008654">
    <property type="term" value="P:phospholipid biosynthetic process"/>
    <property type="evidence" value="ECO:0007669"/>
    <property type="project" value="InterPro"/>
</dbReference>
<evidence type="ECO:0000313" key="6">
    <source>
        <dbReference type="Proteomes" id="UP000606172"/>
    </source>
</evidence>
<protein>
    <recommendedName>
        <fullName evidence="7">CDP-alcohol phosphatidyltransferase family protein</fullName>
    </recommendedName>
</protein>
<feature type="transmembrane region" description="Helical" evidence="4">
    <location>
        <begin position="261"/>
        <end position="281"/>
    </location>
</feature>
<name>A0A919RIY3_9ACTN</name>
<dbReference type="InterPro" id="IPR048254">
    <property type="entry name" value="CDP_ALCOHOL_P_TRANSF_CS"/>
</dbReference>
<comment type="caution">
    <text evidence="5">The sequence shown here is derived from an EMBL/GenBank/DDBJ whole genome shotgun (WGS) entry which is preliminary data.</text>
</comment>
<evidence type="ECO:0008006" key="7">
    <source>
        <dbReference type="Google" id="ProtNLM"/>
    </source>
</evidence>
<dbReference type="InterPro" id="IPR043130">
    <property type="entry name" value="CDP-OH_PTrfase_TM_dom"/>
</dbReference>
<feature type="region of interest" description="Disordered" evidence="3">
    <location>
        <begin position="298"/>
        <end position="324"/>
    </location>
</feature>
<organism evidence="5 6">
    <name type="scientific">Sinosporangium siamense</name>
    <dbReference type="NCBI Taxonomy" id="1367973"/>
    <lineage>
        <taxon>Bacteria</taxon>
        <taxon>Bacillati</taxon>
        <taxon>Actinomycetota</taxon>
        <taxon>Actinomycetes</taxon>
        <taxon>Streptosporangiales</taxon>
        <taxon>Streptosporangiaceae</taxon>
        <taxon>Sinosporangium</taxon>
    </lineage>
</organism>
<feature type="transmembrane region" description="Helical" evidence="4">
    <location>
        <begin position="49"/>
        <end position="70"/>
    </location>
</feature>
<evidence type="ECO:0000256" key="2">
    <source>
        <dbReference type="RuleBase" id="RU003750"/>
    </source>
</evidence>
<dbReference type="PROSITE" id="PS00379">
    <property type="entry name" value="CDP_ALCOHOL_P_TRANSF"/>
    <property type="match status" value="1"/>
</dbReference>
<accession>A0A919RIY3</accession>
<evidence type="ECO:0000256" key="4">
    <source>
        <dbReference type="SAM" id="Phobius"/>
    </source>
</evidence>
<feature type="transmembrane region" description="Helical" evidence="4">
    <location>
        <begin position="234"/>
        <end position="255"/>
    </location>
</feature>
<dbReference type="EMBL" id="BOOW01000030">
    <property type="protein sequence ID" value="GII94716.1"/>
    <property type="molecule type" value="Genomic_DNA"/>
</dbReference>
<gene>
    <name evidence="5" type="ORF">Ssi02_49470</name>
</gene>
<keyword evidence="6" id="KW-1185">Reference proteome</keyword>
<dbReference type="AlphaFoldDB" id="A0A919RIY3"/>
<dbReference type="GO" id="GO:0016780">
    <property type="term" value="F:phosphotransferase activity, for other substituted phosphate groups"/>
    <property type="evidence" value="ECO:0007669"/>
    <property type="project" value="InterPro"/>
</dbReference>
<reference evidence="5" key="1">
    <citation type="submission" date="2021-01" db="EMBL/GenBank/DDBJ databases">
        <title>Whole genome shotgun sequence of Sinosporangium siamense NBRC 109515.</title>
        <authorList>
            <person name="Komaki H."/>
            <person name="Tamura T."/>
        </authorList>
    </citation>
    <scope>NUCLEOTIDE SEQUENCE</scope>
    <source>
        <strain evidence="5">NBRC 109515</strain>
    </source>
</reference>
<keyword evidence="1 2" id="KW-0808">Transferase</keyword>
<proteinExistence type="inferred from homology"/>
<evidence type="ECO:0000313" key="5">
    <source>
        <dbReference type="EMBL" id="GII94716.1"/>
    </source>
</evidence>
<evidence type="ECO:0000256" key="1">
    <source>
        <dbReference type="ARBA" id="ARBA00022679"/>
    </source>
</evidence>
<keyword evidence="4" id="KW-0812">Transmembrane</keyword>
<sequence length="324" mass="35905">MRFTLHDVRSETYKARDAWWTVFLVDPLAGRLVVFLANRTSVTPNQITWGAFVLGLGSAACFLAADWRWLVAGALLYHLSFVLDCIDGKIARLKGTGTVLGGWLDYVFDRIRVLTCTVALMWGQYQKSGQELYLLLGIAVVFLDMLRYVDALQVAKVRRQMRRKLKRALGAPATGDVNDEDAAAEDGGLDGALDGGEAEEAPVRTAAGVDLQQEFRSKFVSYIRVRDWLRDHRVRTHLVSGIEFQMAVFIVGPLLGQIVPVTIGAAVLLLVFEGAIMYKLWLSSRDFSRALAEIQEEAPTSPEEAQWAGHPMNGDAGQGMRQMS</sequence>
<dbReference type="Proteomes" id="UP000606172">
    <property type="component" value="Unassembled WGS sequence"/>
</dbReference>
<dbReference type="Pfam" id="PF01066">
    <property type="entry name" value="CDP-OH_P_transf"/>
    <property type="match status" value="1"/>
</dbReference>
<feature type="transmembrane region" description="Helical" evidence="4">
    <location>
        <begin position="132"/>
        <end position="155"/>
    </location>
</feature>
<dbReference type="GO" id="GO:0016020">
    <property type="term" value="C:membrane"/>
    <property type="evidence" value="ECO:0007669"/>
    <property type="project" value="InterPro"/>
</dbReference>